<reference evidence="1 2" key="1">
    <citation type="submission" date="2019-03" db="EMBL/GenBank/DDBJ databases">
        <title>Sapientia aquatica gen. nov., sp. nov., isolated from a crater lake.</title>
        <authorList>
            <person name="Felfoldi T."/>
            <person name="Szabo A."/>
            <person name="Toth E."/>
            <person name="Schumann P."/>
            <person name="Keki Z."/>
            <person name="Marialigeti K."/>
            <person name="Mathe I."/>
        </authorList>
    </citation>
    <scope>NUCLEOTIDE SEQUENCE [LARGE SCALE GENOMIC DNA]</scope>
    <source>
        <strain evidence="1 2">SA-152</strain>
    </source>
</reference>
<sequence length="99" mass="11357">MTLSDYGFVDKLGRRISLLDGYNEIYPDEGDMWSIIGKAEFGQRGDIFSVSEVKLKNRQIAAYAVTAGSETCVIGFNSDISRIRRIYLRLKIKLVRRYQ</sequence>
<organism evidence="1 2">
    <name type="scientific">Sapientia aquatica</name>
    <dbReference type="NCBI Taxonomy" id="1549640"/>
    <lineage>
        <taxon>Bacteria</taxon>
        <taxon>Pseudomonadati</taxon>
        <taxon>Pseudomonadota</taxon>
        <taxon>Betaproteobacteria</taxon>
        <taxon>Burkholderiales</taxon>
        <taxon>Oxalobacteraceae</taxon>
        <taxon>Sapientia</taxon>
    </lineage>
</organism>
<keyword evidence="2" id="KW-1185">Reference proteome</keyword>
<accession>A0A4R5W1P9</accession>
<protein>
    <submittedName>
        <fullName evidence="1">Uncharacterized protein</fullName>
    </submittedName>
</protein>
<dbReference type="Proteomes" id="UP000294829">
    <property type="component" value="Unassembled WGS sequence"/>
</dbReference>
<comment type="caution">
    <text evidence="1">The sequence shown here is derived from an EMBL/GenBank/DDBJ whole genome shotgun (WGS) entry which is preliminary data.</text>
</comment>
<gene>
    <name evidence="1" type="ORF">E2I14_10490</name>
</gene>
<name>A0A4R5W1P9_9BURK</name>
<dbReference type="EMBL" id="SMYL01000004">
    <property type="protein sequence ID" value="TDK66012.1"/>
    <property type="molecule type" value="Genomic_DNA"/>
</dbReference>
<proteinExistence type="predicted"/>
<evidence type="ECO:0000313" key="1">
    <source>
        <dbReference type="EMBL" id="TDK66012.1"/>
    </source>
</evidence>
<dbReference type="AlphaFoldDB" id="A0A4R5W1P9"/>
<evidence type="ECO:0000313" key="2">
    <source>
        <dbReference type="Proteomes" id="UP000294829"/>
    </source>
</evidence>